<dbReference type="InterPro" id="IPR045851">
    <property type="entry name" value="AMP-bd_C_sf"/>
</dbReference>
<dbReference type="InterPro" id="IPR023213">
    <property type="entry name" value="CAT-like_dom_sf"/>
</dbReference>
<evidence type="ECO:0000259" key="10">
    <source>
        <dbReference type="PROSITE" id="PS50075"/>
    </source>
</evidence>
<keyword evidence="7" id="KW-0436">Ligase</keyword>
<accession>A0ABU7X0T5</accession>
<dbReference type="InterPro" id="IPR009081">
    <property type="entry name" value="PP-bd_ACP"/>
</dbReference>
<evidence type="ECO:0000256" key="6">
    <source>
        <dbReference type="ARBA" id="ARBA00022553"/>
    </source>
</evidence>
<dbReference type="InterPro" id="IPR000873">
    <property type="entry name" value="AMP-dep_synth/lig_dom"/>
</dbReference>
<dbReference type="InterPro" id="IPR036736">
    <property type="entry name" value="ACP-like_sf"/>
</dbReference>
<comment type="caution">
    <text evidence="11">The sequence shown here is derived from an EMBL/GenBank/DDBJ whole genome shotgun (WGS) entry which is preliminary data.</text>
</comment>
<evidence type="ECO:0000256" key="8">
    <source>
        <dbReference type="ARBA" id="ARBA00033440"/>
    </source>
</evidence>
<evidence type="ECO:0000256" key="3">
    <source>
        <dbReference type="ARBA" id="ARBA00007380"/>
    </source>
</evidence>
<feature type="domain" description="Carrier" evidence="10">
    <location>
        <begin position="17"/>
        <end position="93"/>
    </location>
</feature>
<dbReference type="Pfam" id="PF00550">
    <property type="entry name" value="PP-binding"/>
    <property type="match status" value="2"/>
</dbReference>
<dbReference type="Pfam" id="PF00668">
    <property type="entry name" value="Condensation"/>
    <property type="match status" value="1"/>
</dbReference>
<feature type="domain" description="Carrier" evidence="10">
    <location>
        <begin position="1429"/>
        <end position="1504"/>
    </location>
</feature>
<dbReference type="PANTHER" id="PTHR45527">
    <property type="entry name" value="NONRIBOSOMAL PEPTIDE SYNTHETASE"/>
    <property type="match status" value="1"/>
</dbReference>
<evidence type="ECO:0000313" key="12">
    <source>
        <dbReference type="Proteomes" id="UP001348265"/>
    </source>
</evidence>
<feature type="region of interest" description="Disordered" evidence="9">
    <location>
        <begin position="1018"/>
        <end position="1038"/>
    </location>
</feature>
<dbReference type="PANTHER" id="PTHR45527:SF10">
    <property type="entry name" value="PYOCHELIN SYNTHASE PCHF"/>
    <property type="match status" value="1"/>
</dbReference>
<dbReference type="Gene3D" id="1.10.1200.10">
    <property type="entry name" value="ACP-like"/>
    <property type="match status" value="1"/>
</dbReference>
<evidence type="ECO:0000256" key="9">
    <source>
        <dbReference type="SAM" id="MobiDB-lite"/>
    </source>
</evidence>
<keyword evidence="5" id="KW-0596">Phosphopantetheine</keyword>
<protein>
    <recommendedName>
        <fullName evidence="4">Phenyloxazoline synthase MbtB</fullName>
    </recommendedName>
    <alternativeName>
        <fullName evidence="8">Mycobactin synthetase protein B</fullName>
    </alternativeName>
</protein>
<dbReference type="InterPro" id="IPR010071">
    <property type="entry name" value="AA_adenyl_dom"/>
</dbReference>
<sequence>MARKGTSTDPSGCTGTAAPAWTLEALRAEVAALLGAEPAEVDDDGDLFALGLQSLQLMQFTNRVNRAGGRAGFTELARDPRVGSWYRLLSSRTGTAGARPGPARPPAAPPSAAAGREPFPLTPVQQAYWIGRGDDRSLGGVGCHAYLEIDAADVHPGRLEQAVRALTRRHPMLRARCDDDGTQRVLDSSPWPGLTVHDHTAGTRTEADAAVAELRERLSHRRLRVGEGEVFDVQLSRLPGGADFRPVDRIHLGVDLLVADVHSIRLLLADLAELYDDPEALGEPAYDFPSHLAARATARADERERAKEYWTDRLAGLPGGPRLPLATDPEDVVRPRFVRRTHTLAPHTWERLCARAGEHGVTPSVLLATAFAEVLARFSGERHFLLNVPLFDREHDAHPDLDRIVADFTSLVLLEIDLGRGTGFAGRARAVQQRLHDDVGHAAYTGVDVLRDMARADADHPRTAPVVFACNIDAPLVPDAFADRFGELSWMVSQTPQVWLDHQIYRTRDGGLLLAWDAVEELFPAGLMDAMTAACAALLDHLVTADWTAVPDLPLPAEQLRRRHEVNATHRPESGRSLHEEFFARAGTRADAPAVLWGADGVLTHGGLAERALRIAGALADRGIRDGAPVLVTAPKGPDQIAAVLGVLAAGGSYVPVGVDQPAERRARILAVSGARLVLDGTGTPAPAESPAEVLPLAEALRFRPLAAPVPVGPDAPAYTIFTSGSTGVPKGVEISHRAAVNTVEDIGERFGIGSADRVLAVSALDFDLSVWDIFGLLGAGGALVLVAEEDRRDAQRWLDLCRRHSVTVWNSVPALLDMLLTAAEPEPLPESLRLALLSGDWIGLDLPGRLARAGAGRCRFIALGGATEAAIWSNFHEVGELAPHWRSIPYGTPLGNQRFRAVDPQGRDCPDWVPGELWIGGTGVALGYRGDPALTAERFPTVAGERWYRTGDLGRYWPDGTLEFLGRADQQVKINGFRVELGEVEAALQSLPAVAHAVAAVVGEPRKELAVAVVPARPATGEEPDPTRGTGTGHQASDVPAEVELERALTETVLAALLAALDPGLSDGTTGQPGLLGTRDASGLPEANRRLLEEMTGELVERDVLVRTAGTFAPGRRWAEVRDGDRAAGLRAHISGGRLENVVDAWARAMPVLLSVLRGETSATVLLDDPELSPESLADALPGARVCLERTAQALQELAEERPAPLAVAEWGTGSGRTAVRLLDALKPGTADYLLLAESDARRTAADTRLSAAGHPARTALQTTPGVPEARLNRFDAVAVNDALHGLPDPYAVAAALPLLLAPGGHLFLVARAAVSPLGLPAGRTGDRLDAAQWADLLTREGLTDVRRAHTEPDGAVLLTARRSPDAPRLDAATLREQLAERLPAHMVPGTLVALPELSLNANGKVDRRRMQELLASGAQRPDASCDPPRGAVEETVAQLWAEVLGTPPAGRDANFFVQGGDSVLATRLVTGVRRRLGVELPMRQVLRAPTVAAMGALIERLHPAAGAPGAEEYEEGAL</sequence>
<dbReference type="EMBL" id="JAVFKM010000018">
    <property type="protein sequence ID" value="MEF3117374.1"/>
    <property type="molecule type" value="Genomic_DNA"/>
</dbReference>
<dbReference type="InterPro" id="IPR029058">
    <property type="entry name" value="AB_hydrolase_fold"/>
</dbReference>
<dbReference type="NCBIfam" id="TIGR01733">
    <property type="entry name" value="AA-adenyl-dom"/>
    <property type="match status" value="1"/>
</dbReference>
<comment type="cofactor">
    <cofactor evidence="1">
        <name>pantetheine 4'-phosphate</name>
        <dbReference type="ChEBI" id="CHEBI:47942"/>
    </cofactor>
</comment>
<dbReference type="SUPFAM" id="SSF47336">
    <property type="entry name" value="ACP-like"/>
    <property type="match status" value="2"/>
</dbReference>
<dbReference type="Gene3D" id="3.30.559.10">
    <property type="entry name" value="Chloramphenicol acetyltransferase-like domain"/>
    <property type="match status" value="1"/>
</dbReference>
<keyword evidence="6" id="KW-0597">Phosphoprotein</keyword>
<dbReference type="InterPro" id="IPR042099">
    <property type="entry name" value="ANL_N_sf"/>
</dbReference>
<dbReference type="Gene3D" id="3.40.50.1820">
    <property type="entry name" value="alpha/beta hydrolase"/>
    <property type="match status" value="1"/>
</dbReference>
<dbReference type="InterPro" id="IPR029063">
    <property type="entry name" value="SAM-dependent_MTases_sf"/>
</dbReference>
<keyword evidence="12" id="KW-1185">Reference proteome</keyword>
<dbReference type="SUPFAM" id="SSF52777">
    <property type="entry name" value="CoA-dependent acyltransferases"/>
    <property type="match status" value="2"/>
</dbReference>
<dbReference type="CDD" id="cd12114">
    <property type="entry name" value="A_NRPS_TlmIV_like"/>
    <property type="match status" value="1"/>
</dbReference>
<dbReference type="CDD" id="cd19535">
    <property type="entry name" value="Cyc_NRPS"/>
    <property type="match status" value="1"/>
</dbReference>
<dbReference type="InterPro" id="IPR001242">
    <property type="entry name" value="Condensation_dom"/>
</dbReference>
<feature type="region of interest" description="Disordered" evidence="9">
    <location>
        <begin position="93"/>
        <end position="118"/>
    </location>
</feature>
<dbReference type="RefSeq" id="WP_331788804.1">
    <property type="nucleotide sequence ID" value="NZ_JAVFKM010000018.1"/>
</dbReference>
<dbReference type="Pfam" id="PF00501">
    <property type="entry name" value="AMP-binding"/>
    <property type="match status" value="1"/>
</dbReference>
<evidence type="ECO:0000256" key="5">
    <source>
        <dbReference type="ARBA" id="ARBA00022450"/>
    </source>
</evidence>
<dbReference type="PROSITE" id="PS50075">
    <property type="entry name" value="CARRIER"/>
    <property type="match status" value="2"/>
</dbReference>
<proteinExistence type="inferred from homology"/>
<dbReference type="Gene3D" id="3.30.300.30">
    <property type="match status" value="2"/>
</dbReference>
<comment type="pathway">
    <text evidence="2">Siderophore biosynthesis; mycobactin biosynthesis.</text>
</comment>
<evidence type="ECO:0000256" key="2">
    <source>
        <dbReference type="ARBA" id="ARBA00005102"/>
    </source>
</evidence>
<evidence type="ECO:0000256" key="7">
    <source>
        <dbReference type="ARBA" id="ARBA00022598"/>
    </source>
</evidence>
<dbReference type="Gene3D" id="3.30.559.30">
    <property type="entry name" value="Nonribosomal peptide synthetase, condensation domain"/>
    <property type="match status" value="1"/>
</dbReference>
<evidence type="ECO:0000313" key="11">
    <source>
        <dbReference type="EMBL" id="MEF3117374.1"/>
    </source>
</evidence>
<dbReference type="InterPro" id="IPR057737">
    <property type="entry name" value="Condensation_MtbB-like"/>
</dbReference>
<dbReference type="SUPFAM" id="SSF53335">
    <property type="entry name" value="S-adenosyl-L-methionine-dependent methyltransferases"/>
    <property type="match status" value="1"/>
</dbReference>
<dbReference type="Gene3D" id="3.40.50.12780">
    <property type="entry name" value="N-terminal domain of ligase-like"/>
    <property type="match status" value="1"/>
</dbReference>
<reference evidence="11 12" key="1">
    <citation type="submission" date="2023-08" db="EMBL/GenBank/DDBJ databases">
        <authorList>
            <person name="Sharma P."/>
            <person name="Verma V."/>
            <person name="Mohan M.K."/>
            <person name="Dubey A.K."/>
        </authorList>
    </citation>
    <scope>NUCLEOTIDE SEQUENCE [LARGE SCALE GENOMIC DNA]</scope>
    <source>
        <strain evidence="11 12">ADP4</strain>
    </source>
</reference>
<organism evidence="11 12">
    <name type="scientific">Streptomyces chrestomyceticus</name>
    <dbReference type="NCBI Taxonomy" id="68185"/>
    <lineage>
        <taxon>Bacteria</taxon>
        <taxon>Bacillati</taxon>
        <taxon>Actinomycetota</taxon>
        <taxon>Actinomycetes</taxon>
        <taxon>Kitasatosporales</taxon>
        <taxon>Streptomycetaceae</taxon>
        <taxon>Streptomyces</taxon>
    </lineage>
</organism>
<dbReference type="Proteomes" id="UP001348265">
    <property type="component" value="Unassembled WGS sequence"/>
</dbReference>
<comment type="similarity">
    <text evidence="3">Belongs to the ATP-dependent AMP-binding enzyme family. MbtB subfamily.</text>
</comment>
<dbReference type="SMART" id="SM00823">
    <property type="entry name" value="PKS_PP"/>
    <property type="match status" value="2"/>
</dbReference>
<dbReference type="SUPFAM" id="SSF56801">
    <property type="entry name" value="Acetyl-CoA synthetase-like"/>
    <property type="match status" value="1"/>
</dbReference>
<gene>
    <name evidence="11" type="ORF">RB636_29785</name>
</gene>
<name>A0ABU7X0T5_9ACTN</name>
<dbReference type="InterPro" id="IPR020806">
    <property type="entry name" value="PKS_PP-bd"/>
</dbReference>
<evidence type="ECO:0000256" key="4">
    <source>
        <dbReference type="ARBA" id="ARBA00016743"/>
    </source>
</evidence>
<dbReference type="Gene3D" id="3.40.50.150">
    <property type="entry name" value="Vaccinia Virus protein VP39"/>
    <property type="match status" value="1"/>
</dbReference>
<evidence type="ECO:0000256" key="1">
    <source>
        <dbReference type="ARBA" id="ARBA00001957"/>
    </source>
</evidence>